<dbReference type="Proteomes" id="UP000782880">
    <property type="component" value="Unassembled WGS sequence"/>
</dbReference>
<accession>A0A921LMZ5</accession>
<gene>
    <name evidence="2" type="ORF">K8V20_05540</name>
</gene>
<proteinExistence type="inferred from homology"/>
<evidence type="ECO:0000256" key="1">
    <source>
        <dbReference type="ARBA" id="ARBA00006479"/>
    </source>
</evidence>
<dbReference type="PANTHER" id="PTHR18964:SF149">
    <property type="entry name" value="BIFUNCTIONAL UDP-N-ACETYLGLUCOSAMINE 2-EPIMERASE_N-ACETYLMANNOSAMINE KINASE"/>
    <property type="match status" value="1"/>
</dbReference>
<dbReference type="AlphaFoldDB" id="A0A921LMZ5"/>
<protein>
    <submittedName>
        <fullName evidence="2">ROK family protein</fullName>
    </submittedName>
</protein>
<dbReference type="EMBL" id="DYVE01000142">
    <property type="protein sequence ID" value="HJG28091.1"/>
    <property type="molecule type" value="Genomic_DNA"/>
</dbReference>
<comment type="caution">
    <text evidence="2">The sequence shown here is derived from an EMBL/GenBank/DDBJ whole genome shotgun (WGS) entry which is preliminary data.</text>
</comment>
<evidence type="ECO:0000313" key="2">
    <source>
        <dbReference type="EMBL" id="HJG28091.1"/>
    </source>
</evidence>
<dbReference type="Gene3D" id="3.30.420.40">
    <property type="match status" value="2"/>
</dbReference>
<reference evidence="2" key="2">
    <citation type="submission" date="2021-09" db="EMBL/GenBank/DDBJ databases">
        <authorList>
            <person name="Gilroy R."/>
        </authorList>
    </citation>
    <scope>NUCLEOTIDE SEQUENCE</scope>
    <source>
        <strain evidence="2">ChiBcec21-2208</strain>
    </source>
</reference>
<dbReference type="InterPro" id="IPR000600">
    <property type="entry name" value="ROK"/>
</dbReference>
<comment type="similarity">
    <text evidence="1">Belongs to the ROK (NagC/XylR) family.</text>
</comment>
<evidence type="ECO:0000313" key="3">
    <source>
        <dbReference type="Proteomes" id="UP000782880"/>
    </source>
</evidence>
<sequence>MNYIGVDLGGTNIKAALVDENCTILDEISCPTGLPRPAEAVCDDIARLCRTLADQAPVEGIGVGCPGTVDGGRVLYSNNLGWQNFDMADYLSAATGLRVSLANDANAAALGEALAGCAKGAQSAVILTLGTGVGGGVVIGGRLLTGYTGAASEPGHMVILDTADAPQCTCGRRGCLESLASATALIRMTREAMDREPGSCLHRLAAETGGPDGRTAFEAADLGDAAGRQVVEQYVHGLAVGIANLINIFYPEVVGLSGGVANQGENLLQPLREAVSPMVFGDAFASRHTRITACTLGYRAGVIGAALLARRQEE</sequence>
<dbReference type="Pfam" id="PF00480">
    <property type="entry name" value="ROK"/>
    <property type="match status" value="1"/>
</dbReference>
<name>A0A921LMZ5_9FIRM</name>
<dbReference type="InterPro" id="IPR043129">
    <property type="entry name" value="ATPase_NBD"/>
</dbReference>
<reference evidence="2" key="1">
    <citation type="journal article" date="2021" name="PeerJ">
        <title>Extensive microbial diversity within the chicken gut microbiome revealed by metagenomics and culture.</title>
        <authorList>
            <person name="Gilroy R."/>
            <person name="Ravi A."/>
            <person name="Getino M."/>
            <person name="Pursley I."/>
            <person name="Horton D.L."/>
            <person name="Alikhan N.F."/>
            <person name="Baker D."/>
            <person name="Gharbi K."/>
            <person name="Hall N."/>
            <person name="Watson M."/>
            <person name="Adriaenssens E.M."/>
            <person name="Foster-Nyarko E."/>
            <person name="Jarju S."/>
            <person name="Secka A."/>
            <person name="Antonio M."/>
            <person name="Oren A."/>
            <person name="Chaudhuri R.R."/>
            <person name="La Ragione R."/>
            <person name="Hildebrand F."/>
            <person name="Pallen M.J."/>
        </authorList>
    </citation>
    <scope>NUCLEOTIDE SEQUENCE</scope>
    <source>
        <strain evidence="2">ChiBcec21-2208</strain>
    </source>
</reference>
<dbReference type="PANTHER" id="PTHR18964">
    <property type="entry name" value="ROK (REPRESSOR, ORF, KINASE) FAMILY"/>
    <property type="match status" value="1"/>
</dbReference>
<organism evidence="2 3">
    <name type="scientific">Subdoligranulum variabile</name>
    <dbReference type="NCBI Taxonomy" id="214851"/>
    <lineage>
        <taxon>Bacteria</taxon>
        <taxon>Bacillati</taxon>
        <taxon>Bacillota</taxon>
        <taxon>Clostridia</taxon>
        <taxon>Eubacteriales</taxon>
        <taxon>Oscillospiraceae</taxon>
        <taxon>Subdoligranulum</taxon>
    </lineage>
</organism>
<dbReference type="SUPFAM" id="SSF53067">
    <property type="entry name" value="Actin-like ATPase domain"/>
    <property type="match status" value="1"/>
</dbReference>